<dbReference type="Pfam" id="PF13858">
    <property type="entry name" value="DUF4199"/>
    <property type="match status" value="1"/>
</dbReference>
<comment type="caution">
    <text evidence="2">The sequence shown here is derived from an EMBL/GenBank/DDBJ whole genome shotgun (WGS) entry which is preliminary data.</text>
</comment>
<feature type="transmembrane region" description="Helical" evidence="1">
    <location>
        <begin position="64"/>
        <end position="87"/>
    </location>
</feature>
<feature type="transmembrane region" description="Helical" evidence="1">
    <location>
        <begin position="145"/>
        <end position="164"/>
    </location>
</feature>
<evidence type="ECO:0000256" key="1">
    <source>
        <dbReference type="SAM" id="Phobius"/>
    </source>
</evidence>
<evidence type="ECO:0000313" key="3">
    <source>
        <dbReference type="Proteomes" id="UP001598130"/>
    </source>
</evidence>
<proteinExistence type="predicted"/>
<organism evidence="2 3">
    <name type="scientific">Phenylobacterium ferrooxidans</name>
    <dbReference type="NCBI Taxonomy" id="2982689"/>
    <lineage>
        <taxon>Bacteria</taxon>
        <taxon>Pseudomonadati</taxon>
        <taxon>Pseudomonadota</taxon>
        <taxon>Alphaproteobacteria</taxon>
        <taxon>Caulobacterales</taxon>
        <taxon>Caulobacteraceae</taxon>
        <taxon>Phenylobacterium</taxon>
    </lineage>
</organism>
<gene>
    <name evidence="2" type="ORF">OCL97_05870</name>
</gene>
<feature type="transmembrane region" description="Helical" evidence="1">
    <location>
        <begin position="32"/>
        <end position="52"/>
    </location>
</feature>
<keyword evidence="3" id="KW-1185">Reference proteome</keyword>
<accession>A0ABW6CL37</accession>
<keyword evidence="1" id="KW-0812">Transmembrane</keyword>
<reference evidence="2 3" key="1">
    <citation type="submission" date="2022-09" db="EMBL/GenBank/DDBJ databases">
        <title>New species of Phenylobacterium.</title>
        <authorList>
            <person name="Mieszkin S."/>
        </authorList>
    </citation>
    <scope>NUCLEOTIDE SEQUENCE [LARGE SCALE GENOMIC DNA]</scope>
    <source>
        <strain evidence="2 3">HK31-G</strain>
    </source>
</reference>
<protein>
    <submittedName>
        <fullName evidence="2">DUF4199 domain-containing protein</fullName>
    </submittedName>
</protein>
<evidence type="ECO:0000313" key="2">
    <source>
        <dbReference type="EMBL" id="MFD3263494.1"/>
    </source>
</evidence>
<sequence length="177" mass="18792">MTRTILTYGLIAGLVAITGILGTIWTSDDSHGNVWLGYLIMLVALSSILVAVKQYRDNVLGGVIKFRTAFLLGLGIAVVAALAYVAVWEVYLALTGYRFMPEMVAQTLAAKRAEGVTGEAYAKLASDMGAMAKAYENPLYRLPMTAVEILPVGLLVALVSAGLLRMPGFLPARSGPA</sequence>
<keyword evidence="1" id="KW-0472">Membrane</keyword>
<name>A0ABW6CL37_9CAUL</name>
<dbReference type="EMBL" id="JAOTJD010000008">
    <property type="protein sequence ID" value="MFD3263494.1"/>
    <property type="molecule type" value="Genomic_DNA"/>
</dbReference>
<dbReference type="RefSeq" id="WP_377368459.1">
    <property type="nucleotide sequence ID" value="NZ_JAOTJD010000008.1"/>
</dbReference>
<feature type="transmembrane region" description="Helical" evidence="1">
    <location>
        <begin position="5"/>
        <end position="26"/>
    </location>
</feature>
<dbReference type="Proteomes" id="UP001598130">
    <property type="component" value="Unassembled WGS sequence"/>
</dbReference>
<dbReference type="InterPro" id="IPR025250">
    <property type="entry name" value="DUF4199"/>
</dbReference>
<keyword evidence="1" id="KW-1133">Transmembrane helix</keyword>